<dbReference type="InterPro" id="IPR008881">
    <property type="entry name" value="Trigger_fac_ribosome-bd_bac"/>
</dbReference>
<evidence type="ECO:0000259" key="11">
    <source>
        <dbReference type="Pfam" id="PF00254"/>
    </source>
</evidence>
<dbReference type="PANTHER" id="PTHR30560">
    <property type="entry name" value="TRIGGER FACTOR CHAPERONE AND PEPTIDYL-PROLYL CIS/TRANS ISOMERASE"/>
    <property type="match status" value="1"/>
</dbReference>
<dbReference type="EMBL" id="PFEA01000036">
    <property type="protein sequence ID" value="PJE59745.1"/>
    <property type="molecule type" value="Genomic_DNA"/>
</dbReference>
<comment type="subcellular location">
    <subcellularLocation>
        <location evidence="9">Cytoplasm</location>
    </subcellularLocation>
    <text evidence="9">About half TF is bound to the ribosome near the polypeptide exit tunnel while the other half is free in the cytoplasm.</text>
</comment>
<dbReference type="PIRSF" id="PIRSF003095">
    <property type="entry name" value="Trigger_factor"/>
    <property type="match status" value="1"/>
</dbReference>
<organism evidence="14 15">
    <name type="scientific">Candidatus Portnoybacteria bacterium CG10_big_fil_rev_8_21_14_0_10_44_7</name>
    <dbReference type="NCBI Taxonomy" id="1974816"/>
    <lineage>
        <taxon>Bacteria</taxon>
        <taxon>Candidatus Portnoyibacteriota</taxon>
    </lineage>
</organism>
<dbReference type="Gene3D" id="3.10.50.40">
    <property type="match status" value="1"/>
</dbReference>
<keyword evidence="7 9" id="KW-0413">Isomerase</keyword>
<dbReference type="InterPro" id="IPR008880">
    <property type="entry name" value="Trigger_fac_C"/>
</dbReference>
<dbReference type="GO" id="GO:0051301">
    <property type="term" value="P:cell division"/>
    <property type="evidence" value="ECO:0007669"/>
    <property type="project" value="UniProtKB-KW"/>
</dbReference>
<accession>A0A2M8KIL3</accession>
<dbReference type="GO" id="GO:0003755">
    <property type="term" value="F:peptidyl-prolyl cis-trans isomerase activity"/>
    <property type="evidence" value="ECO:0007669"/>
    <property type="project" value="UniProtKB-UniRule"/>
</dbReference>
<dbReference type="Gene3D" id="3.30.70.1050">
    <property type="entry name" value="Trigger factor ribosome-binding domain"/>
    <property type="match status" value="1"/>
</dbReference>
<dbReference type="GO" id="GO:0044183">
    <property type="term" value="F:protein folding chaperone"/>
    <property type="evidence" value="ECO:0007669"/>
    <property type="project" value="TreeGrafter"/>
</dbReference>
<evidence type="ECO:0000313" key="14">
    <source>
        <dbReference type="EMBL" id="PJE59745.1"/>
    </source>
</evidence>
<comment type="function">
    <text evidence="9">Involved in protein export. Acts as a chaperone by maintaining the newly synthesized protein in an open conformation. Functions as a peptidyl-prolyl cis-trans isomerase.</text>
</comment>
<dbReference type="InterPro" id="IPR001179">
    <property type="entry name" value="PPIase_FKBP_dom"/>
</dbReference>
<dbReference type="GO" id="GO:0051083">
    <property type="term" value="P:'de novo' cotranslational protein folding"/>
    <property type="evidence" value="ECO:0007669"/>
    <property type="project" value="TreeGrafter"/>
</dbReference>
<keyword evidence="5 9" id="KW-0697">Rotamase</keyword>
<comment type="caution">
    <text evidence="14">The sequence shown here is derived from an EMBL/GenBank/DDBJ whole genome shotgun (WGS) entry which is preliminary data.</text>
</comment>
<dbReference type="GO" id="GO:0043022">
    <property type="term" value="F:ribosome binding"/>
    <property type="evidence" value="ECO:0007669"/>
    <property type="project" value="TreeGrafter"/>
</dbReference>
<evidence type="ECO:0000259" key="12">
    <source>
        <dbReference type="Pfam" id="PF05697"/>
    </source>
</evidence>
<proteinExistence type="inferred from homology"/>
<feature type="coiled-coil region" evidence="10">
    <location>
        <begin position="274"/>
        <end position="301"/>
    </location>
</feature>
<evidence type="ECO:0000256" key="1">
    <source>
        <dbReference type="ARBA" id="ARBA00000971"/>
    </source>
</evidence>
<dbReference type="PANTHER" id="PTHR30560:SF3">
    <property type="entry name" value="TRIGGER FACTOR-LIKE PROTEIN TIG, CHLOROPLASTIC"/>
    <property type="match status" value="1"/>
</dbReference>
<keyword evidence="10" id="KW-0175">Coiled coil</keyword>
<evidence type="ECO:0000256" key="8">
    <source>
        <dbReference type="ARBA" id="ARBA00029986"/>
    </source>
</evidence>
<evidence type="ECO:0000313" key="15">
    <source>
        <dbReference type="Proteomes" id="UP000231086"/>
    </source>
</evidence>
<evidence type="ECO:0000256" key="5">
    <source>
        <dbReference type="ARBA" id="ARBA00023110"/>
    </source>
</evidence>
<comment type="catalytic activity">
    <reaction evidence="1 9">
        <text>[protein]-peptidylproline (omega=180) = [protein]-peptidylproline (omega=0)</text>
        <dbReference type="Rhea" id="RHEA:16237"/>
        <dbReference type="Rhea" id="RHEA-COMP:10747"/>
        <dbReference type="Rhea" id="RHEA-COMP:10748"/>
        <dbReference type="ChEBI" id="CHEBI:83833"/>
        <dbReference type="ChEBI" id="CHEBI:83834"/>
        <dbReference type="EC" id="5.2.1.8"/>
    </reaction>
</comment>
<dbReference type="SUPFAM" id="SSF102735">
    <property type="entry name" value="Trigger factor ribosome-binding domain"/>
    <property type="match status" value="1"/>
</dbReference>
<keyword evidence="9" id="KW-0132">Cell division</keyword>
<dbReference type="Proteomes" id="UP000231086">
    <property type="component" value="Unassembled WGS sequence"/>
</dbReference>
<keyword evidence="9" id="KW-0963">Cytoplasm</keyword>
<dbReference type="Gene3D" id="1.10.3120.10">
    <property type="entry name" value="Trigger factor, C-terminal domain"/>
    <property type="match status" value="1"/>
</dbReference>
<keyword evidence="6 9" id="KW-0143">Chaperone</keyword>
<feature type="domain" description="PPIase FKBP-type" evidence="11">
    <location>
        <begin position="172"/>
        <end position="252"/>
    </location>
</feature>
<evidence type="ECO:0000256" key="3">
    <source>
        <dbReference type="ARBA" id="ARBA00013194"/>
    </source>
</evidence>
<evidence type="ECO:0000256" key="10">
    <source>
        <dbReference type="SAM" id="Coils"/>
    </source>
</evidence>
<dbReference type="Pfam" id="PF05698">
    <property type="entry name" value="Trigger_C"/>
    <property type="match status" value="1"/>
</dbReference>
<comment type="similarity">
    <text evidence="2 9">Belongs to the FKBP-type PPIase family. Tig subfamily.</text>
</comment>
<dbReference type="Pfam" id="PF00254">
    <property type="entry name" value="FKBP_C"/>
    <property type="match status" value="1"/>
</dbReference>
<dbReference type="InterPro" id="IPR037041">
    <property type="entry name" value="Trigger_fac_C_sf"/>
</dbReference>
<dbReference type="GO" id="GO:0005737">
    <property type="term" value="C:cytoplasm"/>
    <property type="evidence" value="ECO:0007669"/>
    <property type="project" value="UniProtKB-SubCell"/>
</dbReference>
<keyword evidence="9" id="KW-0131">Cell cycle</keyword>
<dbReference type="InterPro" id="IPR005215">
    <property type="entry name" value="Trig_fac"/>
</dbReference>
<dbReference type="EC" id="5.2.1.8" evidence="3 9"/>
<dbReference type="AlphaFoldDB" id="A0A2M8KIL3"/>
<evidence type="ECO:0000256" key="2">
    <source>
        <dbReference type="ARBA" id="ARBA00005464"/>
    </source>
</evidence>
<dbReference type="GO" id="GO:0043335">
    <property type="term" value="P:protein unfolding"/>
    <property type="evidence" value="ECO:0007669"/>
    <property type="project" value="TreeGrafter"/>
</dbReference>
<sequence length="442" mass="50861">MMSDALIKAKNIFMNIQKNNQDNKEIEIMVEISWEEMKAHLDHAAAKISEQVKVEGFRPGKVPYDVLKKQVDEMQILQEAANFAVRATADKVLQDELKDLQAIGQPRVAVTKMVPCSPLEYKITISLMPEIKLGDYKNLKIKSVEEKVEEEEIEKVLKDLQNMRAKEVIVDREIKNSDKVIVNIQMFLDKVPIEGGQSKGTAIIIGADYIIPGFDKELIGAKKGDVREFILPYSKDHYQKNLAGKRVDFKVDVAEIYERAIPELNEEFAKSLGGRNLEELKKQIKENLSKEKEQRAEQKTVMEIFEKILSKTTFSHLPETMIESEVHNMIHELKHGVEQQGGQFDDYLVHIKKTGSDLEKDFHSDAEKRVKTSLMISQIVKIEDIKIEDKEIQEAVNRQLAAYDNNQELKKKADTPDFRNYIHYNLINQKAIKKLKEWNAVN</sequence>
<dbReference type="SUPFAM" id="SSF54534">
    <property type="entry name" value="FKBP-like"/>
    <property type="match status" value="1"/>
</dbReference>
<evidence type="ECO:0000259" key="13">
    <source>
        <dbReference type="Pfam" id="PF05698"/>
    </source>
</evidence>
<evidence type="ECO:0000256" key="6">
    <source>
        <dbReference type="ARBA" id="ARBA00023186"/>
    </source>
</evidence>
<feature type="domain" description="Trigger factor ribosome-binding bacterial" evidence="12">
    <location>
        <begin position="14"/>
        <end position="160"/>
    </location>
</feature>
<dbReference type="NCBIfam" id="TIGR00115">
    <property type="entry name" value="tig"/>
    <property type="match status" value="1"/>
</dbReference>
<name>A0A2M8KIL3_9BACT</name>
<gene>
    <name evidence="9 14" type="primary">tig</name>
    <name evidence="14" type="ORF">COU85_02040</name>
</gene>
<dbReference type="InterPro" id="IPR046357">
    <property type="entry name" value="PPIase_dom_sf"/>
</dbReference>
<protein>
    <recommendedName>
        <fullName evidence="4 9">Trigger factor</fullName>
        <shortName evidence="9">TF</shortName>
        <ecNumber evidence="3 9">5.2.1.8</ecNumber>
    </recommendedName>
    <alternativeName>
        <fullName evidence="8 9">PPIase</fullName>
    </alternativeName>
</protein>
<evidence type="ECO:0000256" key="4">
    <source>
        <dbReference type="ARBA" id="ARBA00016902"/>
    </source>
</evidence>
<evidence type="ECO:0000256" key="7">
    <source>
        <dbReference type="ARBA" id="ARBA00023235"/>
    </source>
</evidence>
<dbReference type="InterPro" id="IPR027304">
    <property type="entry name" value="Trigger_fact/SurA_dom_sf"/>
</dbReference>
<evidence type="ECO:0000256" key="9">
    <source>
        <dbReference type="HAMAP-Rule" id="MF_00303"/>
    </source>
</evidence>
<dbReference type="InterPro" id="IPR036611">
    <property type="entry name" value="Trigger_fac_ribosome-bd_sf"/>
</dbReference>
<comment type="domain">
    <text evidence="9">Consists of 3 domains; the N-terminus binds the ribosome, the middle domain has PPIase activity, while the C-terminus has intrinsic chaperone activity on its own.</text>
</comment>
<dbReference type="GO" id="GO:0015031">
    <property type="term" value="P:protein transport"/>
    <property type="evidence" value="ECO:0007669"/>
    <property type="project" value="UniProtKB-UniRule"/>
</dbReference>
<dbReference type="HAMAP" id="MF_00303">
    <property type="entry name" value="Trigger_factor_Tig"/>
    <property type="match status" value="1"/>
</dbReference>
<reference evidence="15" key="1">
    <citation type="submission" date="2017-09" db="EMBL/GenBank/DDBJ databases">
        <title>Depth-based differentiation of microbial function through sediment-hosted aquifers and enrichment of novel symbionts in the deep terrestrial subsurface.</title>
        <authorList>
            <person name="Probst A.J."/>
            <person name="Ladd B."/>
            <person name="Jarett J.K."/>
            <person name="Geller-Mcgrath D.E."/>
            <person name="Sieber C.M.K."/>
            <person name="Emerson J.B."/>
            <person name="Anantharaman K."/>
            <person name="Thomas B.C."/>
            <person name="Malmstrom R."/>
            <person name="Stieglmeier M."/>
            <person name="Klingl A."/>
            <person name="Woyke T."/>
            <person name="Ryan C.M."/>
            <person name="Banfield J.F."/>
        </authorList>
    </citation>
    <scope>NUCLEOTIDE SEQUENCE [LARGE SCALE GENOMIC DNA]</scope>
</reference>
<dbReference type="SUPFAM" id="SSF109998">
    <property type="entry name" value="Triger factor/SurA peptide-binding domain-like"/>
    <property type="match status" value="1"/>
</dbReference>
<feature type="domain" description="Trigger factor C-terminal" evidence="13">
    <location>
        <begin position="277"/>
        <end position="437"/>
    </location>
</feature>
<dbReference type="Pfam" id="PF05697">
    <property type="entry name" value="Trigger_N"/>
    <property type="match status" value="1"/>
</dbReference>